<comment type="caution">
    <text evidence="2">The sequence shown here is derived from an EMBL/GenBank/DDBJ whole genome shotgun (WGS) entry which is preliminary data.</text>
</comment>
<dbReference type="Proteomes" id="UP000178710">
    <property type="component" value="Unassembled WGS sequence"/>
</dbReference>
<evidence type="ECO:0000313" key="2">
    <source>
        <dbReference type="EMBL" id="OHA00767.1"/>
    </source>
</evidence>
<evidence type="ECO:0000259" key="1">
    <source>
        <dbReference type="Pfam" id="PF00535"/>
    </source>
</evidence>
<dbReference type="InterPro" id="IPR050256">
    <property type="entry name" value="Glycosyltransferase_2"/>
</dbReference>
<dbReference type="SUPFAM" id="SSF53448">
    <property type="entry name" value="Nucleotide-diphospho-sugar transferases"/>
    <property type="match status" value="1"/>
</dbReference>
<proteinExistence type="predicted"/>
<dbReference type="AlphaFoldDB" id="A0A1G2KMV9"/>
<sequence length="247" mass="28797">MLLSVIISVFNEEKTIREIVEKVRRVKIPKEIIIVDDGSKDFTPAILDELKAREMPNEFFQSYTIVHKINGGKGSAVKAGVAVANGDVIVIQDADLEYDPEDYHRLVEPIARGEVKAVMGSRLLQNQKIWFRGKRTWRYLINHLGIKSISWLTNLLFWNDATDYEGCYKAFWRELIQSIPIEANGFEYDNELICKILRLGHRVKEVPIHYYPRSYEEGKKIRVRDGFIILWTIFKWRFLPIHSTSKA</sequence>
<dbReference type="Gene3D" id="3.90.550.10">
    <property type="entry name" value="Spore Coat Polysaccharide Biosynthesis Protein SpsA, Chain A"/>
    <property type="match status" value="1"/>
</dbReference>
<reference evidence="2 3" key="1">
    <citation type="journal article" date="2016" name="Nat. Commun.">
        <title>Thousands of microbial genomes shed light on interconnected biogeochemical processes in an aquifer system.</title>
        <authorList>
            <person name="Anantharaman K."/>
            <person name="Brown C.T."/>
            <person name="Hug L.A."/>
            <person name="Sharon I."/>
            <person name="Castelle C.J."/>
            <person name="Probst A.J."/>
            <person name="Thomas B.C."/>
            <person name="Singh A."/>
            <person name="Wilkins M.J."/>
            <person name="Karaoz U."/>
            <person name="Brodie E.L."/>
            <person name="Williams K.H."/>
            <person name="Hubbard S.S."/>
            <person name="Banfield J.F."/>
        </authorList>
    </citation>
    <scope>NUCLEOTIDE SEQUENCE [LARGE SCALE GENOMIC DNA]</scope>
</reference>
<dbReference type="PANTHER" id="PTHR48090:SF7">
    <property type="entry name" value="RFBJ PROTEIN"/>
    <property type="match status" value="1"/>
</dbReference>
<name>A0A1G2KMV9_9BACT</name>
<dbReference type="EMBL" id="MHQK01000048">
    <property type="protein sequence ID" value="OHA00767.1"/>
    <property type="molecule type" value="Genomic_DNA"/>
</dbReference>
<gene>
    <name evidence="2" type="ORF">A3C12_01315</name>
</gene>
<dbReference type="InterPro" id="IPR001173">
    <property type="entry name" value="Glyco_trans_2-like"/>
</dbReference>
<dbReference type="Pfam" id="PF00535">
    <property type="entry name" value="Glycos_transf_2"/>
    <property type="match status" value="1"/>
</dbReference>
<dbReference type="PANTHER" id="PTHR48090">
    <property type="entry name" value="UNDECAPRENYL-PHOSPHATE 4-DEOXY-4-FORMAMIDO-L-ARABINOSE TRANSFERASE-RELATED"/>
    <property type="match status" value="1"/>
</dbReference>
<dbReference type="InterPro" id="IPR029044">
    <property type="entry name" value="Nucleotide-diphossugar_trans"/>
</dbReference>
<accession>A0A1G2KMV9</accession>
<dbReference type="CDD" id="cd04179">
    <property type="entry name" value="DPM_DPG-synthase_like"/>
    <property type="match status" value="1"/>
</dbReference>
<organism evidence="2 3">
    <name type="scientific">Candidatus Sungbacteria bacterium RIFCSPHIGHO2_02_FULL_49_20</name>
    <dbReference type="NCBI Taxonomy" id="1802272"/>
    <lineage>
        <taxon>Bacteria</taxon>
        <taxon>Candidatus Sungiibacteriota</taxon>
    </lineage>
</organism>
<protein>
    <recommendedName>
        <fullName evidence="1">Glycosyltransferase 2-like domain-containing protein</fullName>
    </recommendedName>
</protein>
<feature type="domain" description="Glycosyltransferase 2-like" evidence="1">
    <location>
        <begin position="4"/>
        <end position="149"/>
    </location>
</feature>
<evidence type="ECO:0000313" key="3">
    <source>
        <dbReference type="Proteomes" id="UP000178710"/>
    </source>
</evidence>